<feature type="domain" description="Cytochrome c" evidence="21">
    <location>
        <begin position="211"/>
        <end position="292"/>
    </location>
</feature>
<comment type="cofactor">
    <cofactor evidence="19">
        <name>heme c</name>
        <dbReference type="ChEBI" id="CHEBI:61717"/>
    </cofactor>
    <text evidence="19">Binds 2 heme C groups per subunit.</text>
</comment>
<evidence type="ECO:0000256" key="12">
    <source>
        <dbReference type="ARBA" id="ARBA00022781"/>
    </source>
</evidence>
<reference evidence="22" key="1">
    <citation type="submission" date="2021-12" db="EMBL/GenBank/DDBJ databases">
        <authorList>
            <person name="Rodrigo-Torres L."/>
            <person name="Arahal R. D."/>
            <person name="Lucena T."/>
        </authorList>
    </citation>
    <scope>NUCLEOTIDE SEQUENCE</scope>
    <source>
        <strain evidence="22">CECT 8267</strain>
    </source>
</reference>
<evidence type="ECO:0000256" key="19">
    <source>
        <dbReference type="PIRNR" id="PIRNR000006"/>
    </source>
</evidence>
<organism evidence="22 23">
    <name type="scientific">Sinobacterium norvegicum</name>
    <dbReference type="NCBI Taxonomy" id="1641715"/>
    <lineage>
        <taxon>Bacteria</taxon>
        <taxon>Pseudomonadati</taxon>
        <taxon>Pseudomonadota</taxon>
        <taxon>Gammaproteobacteria</taxon>
        <taxon>Cellvibrionales</taxon>
        <taxon>Spongiibacteraceae</taxon>
        <taxon>Sinobacterium</taxon>
    </lineage>
</organism>
<keyword evidence="8 19" id="KW-0679">Respiratory chain</keyword>
<evidence type="ECO:0000256" key="17">
    <source>
        <dbReference type="ARBA" id="ARBA00023065"/>
    </source>
</evidence>
<evidence type="ECO:0000256" key="3">
    <source>
        <dbReference type="ARBA" id="ARBA00006113"/>
    </source>
</evidence>
<dbReference type="SUPFAM" id="SSF46626">
    <property type="entry name" value="Cytochrome c"/>
    <property type="match status" value="2"/>
</dbReference>
<evidence type="ECO:0000256" key="9">
    <source>
        <dbReference type="ARBA" id="ARBA00022692"/>
    </source>
</evidence>
<dbReference type="PIRSF" id="PIRSF000006">
    <property type="entry name" value="Cbb3-Cox_fixP"/>
    <property type="match status" value="1"/>
</dbReference>
<dbReference type="Gene3D" id="6.10.280.130">
    <property type="match status" value="1"/>
</dbReference>
<comment type="caution">
    <text evidence="22">The sequence shown here is derived from an EMBL/GenBank/DDBJ whole genome shotgun (WGS) entry which is preliminary data.</text>
</comment>
<evidence type="ECO:0000256" key="5">
    <source>
        <dbReference type="ARBA" id="ARBA00022475"/>
    </source>
</evidence>
<evidence type="ECO:0000256" key="14">
    <source>
        <dbReference type="ARBA" id="ARBA00022989"/>
    </source>
</evidence>
<keyword evidence="17 19" id="KW-0406">Ion transport</keyword>
<dbReference type="PANTHER" id="PTHR33751:SF1">
    <property type="entry name" value="CBB3-TYPE CYTOCHROME C OXIDASE SUBUNIT FIXP"/>
    <property type="match status" value="1"/>
</dbReference>
<dbReference type="PROSITE" id="PS51007">
    <property type="entry name" value="CYTC"/>
    <property type="match status" value="2"/>
</dbReference>
<keyword evidence="14 20" id="KW-1133">Transmembrane helix</keyword>
<keyword evidence="18 19" id="KW-0472">Membrane</keyword>
<keyword evidence="6 19" id="KW-0997">Cell inner membrane</keyword>
<evidence type="ECO:0000256" key="1">
    <source>
        <dbReference type="ARBA" id="ARBA00004533"/>
    </source>
</evidence>
<keyword evidence="5 19" id="KW-1003">Cell membrane</keyword>
<dbReference type="Pfam" id="PF13442">
    <property type="entry name" value="Cytochrome_CBB3"/>
    <property type="match status" value="2"/>
</dbReference>
<keyword evidence="15 19" id="KW-0560">Oxidoreductase</keyword>
<keyword evidence="11" id="KW-0677">Repeat</keyword>
<feature type="domain" description="Cytochrome c" evidence="21">
    <location>
        <begin position="126"/>
        <end position="204"/>
    </location>
</feature>
<accession>A0ABM9ACW4</accession>
<keyword evidence="10 19" id="KW-0479">Metal-binding</keyword>
<keyword evidence="16 19" id="KW-0408">Iron</keyword>
<comment type="subunit">
    <text evidence="19">Component of the cbb3-type cytochrome c oxidase.</text>
</comment>
<evidence type="ECO:0000313" key="22">
    <source>
        <dbReference type="EMBL" id="CAH0990828.1"/>
    </source>
</evidence>
<dbReference type="InterPro" id="IPR038414">
    <property type="entry name" value="CcoP_N_sf"/>
</dbReference>
<keyword evidence="4 19" id="KW-0813">Transport</keyword>
<evidence type="ECO:0000259" key="21">
    <source>
        <dbReference type="PROSITE" id="PS51007"/>
    </source>
</evidence>
<feature type="transmembrane region" description="Helical" evidence="20">
    <location>
        <begin position="7"/>
        <end position="28"/>
    </location>
</feature>
<keyword evidence="13 19" id="KW-0249">Electron transport</keyword>
<comment type="function">
    <text evidence="19">C-type cytochrome. Part of the cbb3-type cytochrome c oxidase complex.</text>
</comment>
<dbReference type="NCBIfam" id="TIGR00782">
    <property type="entry name" value="ccoP"/>
    <property type="match status" value="1"/>
</dbReference>
<evidence type="ECO:0000256" key="2">
    <source>
        <dbReference type="ARBA" id="ARBA00004673"/>
    </source>
</evidence>
<protein>
    <recommendedName>
        <fullName evidence="19">Cbb3-type cytochrome c oxidase subunit</fullName>
    </recommendedName>
</protein>
<sequence>MEMPSFWSGWISILTIITIVLISVILYLCNKDDPETLGKPTSHSYDGIQEYDNPLPSWWVVMYVATIIFAIGYLIAYPGLGNWKGVLGWTQVGQYENEVAKAEEKYGPIYARFAEMSVEEVAKDPEANRMGQRLFADNCALCHGGDARGNHGFPNLTDGVWLYGGSPDEIKTTLTNGRQGAMPAWGQLGDEGIDQVTQYVMSLNGRDVNGDKAAAGADLFQANCALCHTAEGTGNKLFGAPNLTDNIWLYGGSEAQIKQTLRYGRNGHMPAQKDLLNEDKIHLLSGYVYSLSM</sequence>
<proteinExistence type="inferred from homology"/>
<dbReference type="Pfam" id="PF14715">
    <property type="entry name" value="FixP_N"/>
    <property type="match status" value="1"/>
</dbReference>
<evidence type="ECO:0000256" key="15">
    <source>
        <dbReference type="ARBA" id="ARBA00023002"/>
    </source>
</evidence>
<dbReference type="InterPro" id="IPR004678">
    <property type="entry name" value="Cyt_c_oxidase_cbb3_su3"/>
</dbReference>
<name>A0ABM9ACW4_9GAMM</name>
<comment type="subcellular location">
    <subcellularLocation>
        <location evidence="1 19">Cell inner membrane</location>
    </subcellularLocation>
</comment>
<feature type="transmembrane region" description="Helical" evidence="20">
    <location>
        <begin position="58"/>
        <end position="77"/>
    </location>
</feature>
<evidence type="ECO:0000256" key="4">
    <source>
        <dbReference type="ARBA" id="ARBA00022448"/>
    </source>
</evidence>
<evidence type="ECO:0000256" key="13">
    <source>
        <dbReference type="ARBA" id="ARBA00022982"/>
    </source>
</evidence>
<keyword evidence="7 19" id="KW-0349">Heme</keyword>
<evidence type="ECO:0000256" key="8">
    <source>
        <dbReference type="ARBA" id="ARBA00022660"/>
    </source>
</evidence>
<dbReference type="PANTHER" id="PTHR33751">
    <property type="entry name" value="CBB3-TYPE CYTOCHROME C OXIDASE SUBUNIT FIXP"/>
    <property type="match status" value="1"/>
</dbReference>
<keyword evidence="12 19" id="KW-0375">Hydrogen ion transport</keyword>
<comment type="similarity">
    <text evidence="3 19">Belongs to the CcoP / FixP family.</text>
</comment>
<evidence type="ECO:0000256" key="18">
    <source>
        <dbReference type="ARBA" id="ARBA00023136"/>
    </source>
</evidence>
<keyword evidence="23" id="KW-1185">Reference proteome</keyword>
<evidence type="ECO:0000313" key="23">
    <source>
        <dbReference type="Proteomes" id="UP000838100"/>
    </source>
</evidence>
<dbReference type="RefSeq" id="WP_354001881.1">
    <property type="nucleotide sequence ID" value="NZ_CAKLPX010000001.1"/>
</dbReference>
<comment type="pathway">
    <text evidence="2 19">Energy metabolism; oxidative phosphorylation.</text>
</comment>
<dbReference type="InterPro" id="IPR050597">
    <property type="entry name" value="Cytochrome_c_Oxidase_Subunit"/>
</dbReference>
<dbReference type="Gene3D" id="1.10.760.10">
    <property type="entry name" value="Cytochrome c-like domain"/>
    <property type="match status" value="2"/>
</dbReference>
<evidence type="ECO:0000256" key="6">
    <source>
        <dbReference type="ARBA" id="ARBA00022519"/>
    </source>
</evidence>
<dbReference type="Proteomes" id="UP000838100">
    <property type="component" value="Unassembled WGS sequence"/>
</dbReference>
<evidence type="ECO:0000256" key="11">
    <source>
        <dbReference type="ARBA" id="ARBA00022737"/>
    </source>
</evidence>
<keyword evidence="9 20" id="KW-0812">Transmembrane</keyword>
<evidence type="ECO:0000256" key="16">
    <source>
        <dbReference type="ARBA" id="ARBA00023004"/>
    </source>
</evidence>
<dbReference type="InterPro" id="IPR009056">
    <property type="entry name" value="Cyt_c-like_dom"/>
</dbReference>
<evidence type="ECO:0000256" key="10">
    <source>
        <dbReference type="ARBA" id="ARBA00022723"/>
    </source>
</evidence>
<dbReference type="InterPro" id="IPR036909">
    <property type="entry name" value="Cyt_c-like_dom_sf"/>
</dbReference>
<gene>
    <name evidence="22" type="primary">ccoP2</name>
    <name evidence="22" type="ORF">SIN8267_00928</name>
</gene>
<evidence type="ECO:0000256" key="7">
    <source>
        <dbReference type="ARBA" id="ARBA00022617"/>
    </source>
</evidence>
<evidence type="ECO:0000256" key="20">
    <source>
        <dbReference type="SAM" id="Phobius"/>
    </source>
</evidence>
<dbReference type="InterPro" id="IPR032858">
    <property type="entry name" value="CcoP_N"/>
</dbReference>
<dbReference type="EMBL" id="CAKLPX010000001">
    <property type="protein sequence ID" value="CAH0990828.1"/>
    <property type="molecule type" value="Genomic_DNA"/>
</dbReference>